<sequence length="135" mass="15571">MEQDAPNVPLLRKIDIHIFRANSRGLHEHVAACDSRRASCGIRWRASTSVIVHWCRYRIARCKGWGLGQKNPVFLNRISRVIPSSLQQPNASKHCSERYHPEFSSALGVPLTECTSSRFKRKCMHIRVIELFYIL</sequence>
<dbReference type="GeneID" id="5076362"/>
<protein>
    <submittedName>
        <fullName evidence="1">D3.2</fullName>
    </submittedName>
</protein>
<evidence type="ECO:0000313" key="2">
    <source>
        <dbReference type="Proteomes" id="UP000204242"/>
    </source>
</evidence>
<proteinExistence type="predicted"/>
<evidence type="ECO:0000313" key="1">
    <source>
        <dbReference type="EMBL" id="BAF45718.1"/>
    </source>
</evidence>
<dbReference type="RefSeq" id="YP_001031313.1">
    <property type="nucleotide sequence ID" value="NC_008988.1"/>
</dbReference>
<accession>A2Q0K3</accession>
<name>A2Q0K3_9VIRU</name>
<dbReference type="KEGG" id="vg:5076362"/>
<reference evidence="1 2" key="1">
    <citation type="journal article" date="2007" name="Virology">
        <title>Shared and species-specific features among ichnovirus genomes.</title>
        <authorList>
            <person name="Tanaka K."/>
            <person name="Lapointe R."/>
            <person name="Barney W.E."/>
            <person name="Makkay A.M."/>
            <person name="Stoltz D."/>
            <person name="Cusson M."/>
            <person name="Webb B.A."/>
        </authorList>
    </citation>
    <scope>NUCLEOTIDE SEQUENCE [LARGE SCALE GENOMIC DNA]</scope>
</reference>
<organism evidence="1 2">
    <name type="scientific">Ichnoviriform fugitivi</name>
    <dbReference type="NCBI Taxonomy" id="265522"/>
    <lineage>
        <taxon>Viruses</taxon>
        <taxon>Viruses incertae sedis</taxon>
        <taxon>Polydnaviriformidae</taxon>
        <taxon>Ichnoviriform</taxon>
    </lineage>
</organism>
<dbReference type="EMBL" id="AB291198">
    <property type="protein sequence ID" value="BAF45718.1"/>
    <property type="molecule type" value="Genomic_DNA"/>
</dbReference>
<dbReference type="Proteomes" id="UP000204242">
    <property type="component" value="Genome"/>
</dbReference>